<comment type="similarity">
    <text evidence="2 8">Belongs to the class-I pyridine nucleotide-disulfide oxidoreductase family.</text>
</comment>
<reference evidence="11 12" key="1">
    <citation type="submission" date="2024-03" db="EMBL/GenBank/DDBJ databases">
        <title>Complete Genome Sequence and Annotation of Ignatzschineria larvae DSM 13226.</title>
        <authorList>
            <person name="Cantrell E."/>
            <person name="Burcham Z.M."/>
        </authorList>
    </citation>
    <scope>NUCLEOTIDE SEQUENCE [LARGE SCALE GENOMIC DNA]</scope>
    <source>
        <strain evidence="11 12">DSM 13226</strain>
    </source>
</reference>
<dbReference type="NCBIfam" id="TIGR01421">
    <property type="entry name" value="gluta_reduc_1"/>
    <property type="match status" value="1"/>
</dbReference>
<dbReference type="Pfam" id="PF07992">
    <property type="entry name" value="Pyr_redox_2"/>
    <property type="match status" value="1"/>
</dbReference>
<keyword evidence="3 8" id="KW-0285">Flavoprotein</keyword>
<organism evidence="11 12">
    <name type="scientific">Ignatzschineria larvae DSM 13226</name>
    <dbReference type="NCBI Taxonomy" id="1111732"/>
    <lineage>
        <taxon>Bacteria</taxon>
        <taxon>Pseudomonadati</taxon>
        <taxon>Pseudomonadota</taxon>
        <taxon>Gammaproteobacteria</taxon>
        <taxon>Cardiobacteriales</taxon>
        <taxon>Ignatzschineriaceae</taxon>
        <taxon>Ignatzschineria</taxon>
    </lineage>
</organism>
<dbReference type="PANTHER" id="PTHR42737">
    <property type="entry name" value="GLUTATHIONE REDUCTASE"/>
    <property type="match status" value="1"/>
</dbReference>
<dbReference type="InterPro" id="IPR016156">
    <property type="entry name" value="FAD/NAD-linked_Rdtase_dimer_sf"/>
</dbReference>
<keyword evidence="7 8" id="KW-0676">Redox-active center</keyword>
<keyword evidence="12" id="KW-1185">Reference proteome</keyword>
<feature type="domain" description="Pyridine nucleotide-disulphide oxidoreductase dimerisation" evidence="9">
    <location>
        <begin position="349"/>
        <end position="459"/>
    </location>
</feature>
<dbReference type="PIRSF" id="PIRSF000350">
    <property type="entry name" value="Mercury_reductase_MerA"/>
    <property type="match status" value="1"/>
</dbReference>
<dbReference type="EC" id="1.8.1.7" evidence="11"/>
<accession>A0ABZ3BZJ6</accession>
<dbReference type="PROSITE" id="PS00076">
    <property type="entry name" value="PYRIDINE_REDOX_1"/>
    <property type="match status" value="1"/>
</dbReference>
<dbReference type="InterPro" id="IPR006322">
    <property type="entry name" value="Glutathione_Rdtase_euk/bac"/>
</dbReference>
<name>A0ABZ3BZJ6_9GAMM</name>
<feature type="domain" description="FAD/NAD(P)-binding" evidence="10">
    <location>
        <begin position="14"/>
        <end position="328"/>
    </location>
</feature>
<evidence type="ECO:0000256" key="7">
    <source>
        <dbReference type="ARBA" id="ARBA00023284"/>
    </source>
</evidence>
<evidence type="ECO:0000256" key="3">
    <source>
        <dbReference type="ARBA" id="ARBA00022630"/>
    </source>
</evidence>
<dbReference type="PRINTS" id="PR00411">
    <property type="entry name" value="PNDRDTASEI"/>
</dbReference>
<dbReference type="GO" id="GO:0004362">
    <property type="term" value="F:glutathione-disulfide reductase (NADPH) activity"/>
    <property type="evidence" value="ECO:0007669"/>
    <property type="project" value="UniProtKB-EC"/>
</dbReference>
<evidence type="ECO:0000256" key="8">
    <source>
        <dbReference type="RuleBase" id="RU003691"/>
    </source>
</evidence>
<evidence type="ECO:0000256" key="4">
    <source>
        <dbReference type="ARBA" id="ARBA00022827"/>
    </source>
</evidence>
<keyword evidence="4 8" id="KW-0274">FAD</keyword>
<dbReference type="InterPro" id="IPR023753">
    <property type="entry name" value="FAD/NAD-binding_dom"/>
</dbReference>
<dbReference type="NCBIfam" id="NF004776">
    <property type="entry name" value="PRK06116.1"/>
    <property type="match status" value="1"/>
</dbReference>
<evidence type="ECO:0000259" key="10">
    <source>
        <dbReference type="Pfam" id="PF07992"/>
    </source>
</evidence>
<evidence type="ECO:0000256" key="1">
    <source>
        <dbReference type="ARBA" id="ARBA00001974"/>
    </source>
</evidence>
<evidence type="ECO:0000256" key="2">
    <source>
        <dbReference type="ARBA" id="ARBA00007532"/>
    </source>
</evidence>
<proteinExistence type="inferred from homology"/>
<dbReference type="Gene3D" id="3.50.50.60">
    <property type="entry name" value="FAD/NAD(P)-binding domain"/>
    <property type="match status" value="2"/>
</dbReference>
<dbReference type="PANTHER" id="PTHR42737:SF2">
    <property type="entry name" value="GLUTATHIONE REDUCTASE"/>
    <property type="match status" value="1"/>
</dbReference>
<evidence type="ECO:0000313" key="12">
    <source>
        <dbReference type="Proteomes" id="UP001449178"/>
    </source>
</evidence>
<dbReference type="SUPFAM" id="SSF51905">
    <property type="entry name" value="FAD/NAD(P)-binding domain"/>
    <property type="match status" value="1"/>
</dbReference>
<protein>
    <submittedName>
        <fullName evidence="11">Glutathione-disulfide reductase</fullName>
        <ecNumber evidence="11">1.8.1.7</ecNumber>
    </submittedName>
</protein>
<dbReference type="InterPro" id="IPR036188">
    <property type="entry name" value="FAD/NAD-bd_sf"/>
</dbReference>
<dbReference type="InterPro" id="IPR046952">
    <property type="entry name" value="GSHR/TRXR-like"/>
</dbReference>
<comment type="cofactor">
    <cofactor evidence="1">
        <name>FAD</name>
        <dbReference type="ChEBI" id="CHEBI:57692"/>
    </cofactor>
</comment>
<keyword evidence="6" id="KW-1015">Disulfide bond</keyword>
<evidence type="ECO:0000256" key="5">
    <source>
        <dbReference type="ARBA" id="ARBA00023002"/>
    </source>
</evidence>
<dbReference type="Proteomes" id="UP001449178">
    <property type="component" value="Chromosome"/>
</dbReference>
<dbReference type="InterPro" id="IPR001100">
    <property type="entry name" value="Pyr_nuc-diS_OxRdtase"/>
</dbReference>
<dbReference type="SUPFAM" id="SSF55424">
    <property type="entry name" value="FAD/NAD-linked reductases, dimerisation (C-terminal) domain"/>
    <property type="match status" value="1"/>
</dbReference>
<sequence length="460" mass="50335">MNDIKKVNVMVQKYDAIIIGGGSGGLSYAERAASYGVKCLLIEKDKLGGTCVNVGCVPKKVMWNAANIAHTFDDAKGYGFSFEGPSFSWSTLKAKRDQYIHNIVNWYNESYMPNAGVDVIHGAAKFVDNKTVEVNGEQYSAETIVISTGGYPLRLDVPGTEYGITSDEFFDLEEAPKRVAVVGAGYIAVELAQLLSALGSKTELLCRGDMVLRHFDSYITEHLYEELMKDEHLTLHPRSNVQEVIKNADGSLTVRTERETLEVDLLVWAIGRGYNTHNIGLENTDVPVNPDGTITVDKYQATNVEGVYALGDIIGGKYQLTPVAIAAGRRLADRLHNGMTDRHLEYHNIPSIVFSHPPIGTTGLTEKEAIAEYGQAAITCYTTSFTAMYSSFSDKPVKTAMKMVCAGEEEKIVGIHLIGPSVDEMLQGFAVAVKMGARKQDFDDTVALHPTAAEELVTMR</sequence>
<keyword evidence="5 8" id="KW-0560">Oxidoreductase</keyword>
<dbReference type="Pfam" id="PF02852">
    <property type="entry name" value="Pyr_redox_dim"/>
    <property type="match status" value="1"/>
</dbReference>
<dbReference type="Gene3D" id="3.30.390.30">
    <property type="match status" value="1"/>
</dbReference>
<gene>
    <name evidence="11" type="primary">gorA</name>
    <name evidence="11" type="ORF">WMO13_00915</name>
</gene>
<evidence type="ECO:0000256" key="6">
    <source>
        <dbReference type="ARBA" id="ARBA00023157"/>
    </source>
</evidence>
<dbReference type="PRINTS" id="PR00368">
    <property type="entry name" value="FADPNR"/>
</dbReference>
<evidence type="ECO:0000259" key="9">
    <source>
        <dbReference type="Pfam" id="PF02852"/>
    </source>
</evidence>
<dbReference type="InterPro" id="IPR004099">
    <property type="entry name" value="Pyr_nucl-diS_OxRdtase_dimer"/>
</dbReference>
<evidence type="ECO:0000313" key="11">
    <source>
        <dbReference type="EMBL" id="WZW87975.1"/>
    </source>
</evidence>
<dbReference type="EMBL" id="CP150637">
    <property type="protein sequence ID" value="WZW87975.1"/>
    <property type="molecule type" value="Genomic_DNA"/>
</dbReference>
<dbReference type="InterPro" id="IPR012999">
    <property type="entry name" value="Pyr_OxRdtase_I_AS"/>
</dbReference>